<accession>A0A5E4N1K1</accession>
<protein>
    <submittedName>
        <fullName evidence="1">Uncharacterized protein</fullName>
    </submittedName>
</protein>
<gene>
    <name evidence="1" type="ORF">CINCED_3A009771</name>
</gene>
<reference evidence="1 2" key="1">
    <citation type="submission" date="2019-08" db="EMBL/GenBank/DDBJ databases">
        <authorList>
            <person name="Alioto T."/>
            <person name="Alioto T."/>
            <person name="Gomez Garrido J."/>
        </authorList>
    </citation>
    <scope>NUCLEOTIDE SEQUENCE [LARGE SCALE GENOMIC DNA]</scope>
</reference>
<keyword evidence="2" id="KW-1185">Reference proteome</keyword>
<dbReference type="Proteomes" id="UP000325440">
    <property type="component" value="Unassembled WGS sequence"/>
</dbReference>
<dbReference type="AlphaFoldDB" id="A0A5E4N1K1"/>
<evidence type="ECO:0000313" key="2">
    <source>
        <dbReference type="Proteomes" id="UP000325440"/>
    </source>
</evidence>
<organism evidence="1 2">
    <name type="scientific">Cinara cedri</name>
    <dbReference type="NCBI Taxonomy" id="506608"/>
    <lineage>
        <taxon>Eukaryota</taxon>
        <taxon>Metazoa</taxon>
        <taxon>Ecdysozoa</taxon>
        <taxon>Arthropoda</taxon>
        <taxon>Hexapoda</taxon>
        <taxon>Insecta</taxon>
        <taxon>Pterygota</taxon>
        <taxon>Neoptera</taxon>
        <taxon>Paraneoptera</taxon>
        <taxon>Hemiptera</taxon>
        <taxon>Sternorrhyncha</taxon>
        <taxon>Aphidomorpha</taxon>
        <taxon>Aphidoidea</taxon>
        <taxon>Aphididae</taxon>
        <taxon>Lachninae</taxon>
        <taxon>Cinara</taxon>
    </lineage>
</organism>
<dbReference type="EMBL" id="CABPRJ010001427">
    <property type="protein sequence ID" value="VVC35549.1"/>
    <property type="molecule type" value="Genomic_DNA"/>
</dbReference>
<sequence length="102" mass="11776">MFISSTLFSAYSVFEILATLTQSSKSLSINQVSVITIKIQFKAKELQLMLRSFVLRLQQFWKYPDRVPLQDEAAKDDLEQGTCELFGFLTGLLRSREIHLEK</sequence>
<proteinExistence type="predicted"/>
<evidence type="ECO:0000313" key="1">
    <source>
        <dbReference type="EMBL" id="VVC35549.1"/>
    </source>
</evidence>
<name>A0A5E4N1K1_9HEMI</name>